<proteinExistence type="predicted"/>
<keyword evidence="2" id="KW-1185">Reference proteome</keyword>
<reference evidence="1 2" key="1">
    <citation type="submission" date="2019-11" db="EMBL/GenBank/DDBJ databases">
        <title>Novel species isolated from a subtropical stream in China.</title>
        <authorList>
            <person name="Lu H."/>
        </authorList>
    </citation>
    <scope>NUCLEOTIDE SEQUENCE [LARGE SCALE GENOMIC DNA]</scope>
    <source>
        <strain evidence="1 2">FT26W</strain>
    </source>
</reference>
<gene>
    <name evidence="1" type="ORF">GJ698_22100</name>
</gene>
<dbReference type="AlphaFoldDB" id="A0A844D118"/>
<evidence type="ECO:0000313" key="1">
    <source>
        <dbReference type="EMBL" id="MRW86767.1"/>
    </source>
</evidence>
<organism evidence="1 2">
    <name type="scientific">Duganella aquatilis</name>
    <dbReference type="NCBI Taxonomy" id="2666082"/>
    <lineage>
        <taxon>Bacteria</taxon>
        <taxon>Pseudomonadati</taxon>
        <taxon>Pseudomonadota</taxon>
        <taxon>Betaproteobacteria</taxon>
        <taxon>Burkholderiales</taxon>
        <taxon>Oxalobacteraceae</taxon>
        <taxon>Telluria group</taxon>
        <taxon>Duganella</taxon>
    </lineage>
</organism>
<comment type="caution">
    <text evidence="1">The sequence shown here is derived from an EMBL/GenBank/DDBJ whole genome shotgun (WGS) entry which is preliminary data.</text>
</comment>
<name>A0A844D118_9BURK</name>
<evidence type="ECO:0008006" key="3">
    <source>
        <dbReference type="Google" id="ProtNLM"/>
    </source>
</evidence>
<accession>A0A844D118</accession>
<sequence>MTDGMKTAQPRDNDLVRMIGDKYGAIMRVTCSDLGDEHNWEGVRNGIYCEWVVNGELRFEVFRKGQLEIVSSSDAEI</sequence>
<dbReference type="Proteomes" id="UP000439986">
    <property type="component" value="Unassembled WGS sequence"/>
</dbReference>
<dbReference type="RefSeq" id="WP_154360023.1">
    <property type="nucleotide sequence ID" value="NZ_WKJL01000019.1"/>
</dbReference>
<dbReference type="EMBL" id="WKJL01000019">
    <property type="protein sequence ID" value="MRW86767.1"/>
    <property type="molecule type" value="Genomic_DNA"/>
</dbReference>
<protein>
    <recommendedName>
        <fullName evidence="3">DUF2158 domain-containing protein</fullName>
    </recommendedName>
</protein>
<evidence type="ECO:0000313" key="2">
    <source>
        <dbReference type="Proteomes" id="UP000439986"/>
    </source>
</evidence>